<name>A0A318S900_9DEIO</name>
<dbReference type="HAMAP" id="MF_01256">
    <property type="entry name" value="YfiT_hydrol"/>
    <property type="match status" value="1"/>
</dbReference>
<dbReference type="Pfam" id="PF12867">
    <property type="entry name" value="DinB_2"/>
    <property type="match status" value="1"/>
</dbReference>
<dbReference type="InterPro" id="IPR034660">
    <property type="entry name" value="DinB/YfiT-like"/>
</dbReference>
<keyword evidence="1 5" id="KW-0963">Cytoplasm</keyword>
<dbReference type="SUPFAM" id="SSF109854">
    <property type="entry name" value="DinB/YfiT-like putative metalloenzymes"/>
    <property type="match status" value="1"/>
</dbReference>
<comment type="subunit">
    <text evidence="5">Homodimer.</text>
</comment>
<dbReference type="OrthoDB" id="9796039at2"/>
<evidence type="ECO:0000313" key="7">
    <source>
        <dbReference type="EMBL" id="PYE55175.1"/>
    </source>
</evidence>
<keyword evidence="4 5" id="KW-0862">Zinc</keyword>
<keyword evidence="2 5" id="KW-0479">Metal-binding</keyword>
<proteinExistence type="inferred from homology"/>
<feature type="domain" description="DinB-like" evidence="6">
    <location>
        <begin position="32"/>
        <end position="164"/>
    </location>
</feature>
<dbReference type="AlphaFoldDB" id="A0A318S900"/>
<feature type="binding site" evidence="5">
    <location>
        <position position="157"/>
    </location>
    <ligand>
        <name>Zn(2+)</name>
        <dbReference type="ChEBI" id="CHEBI:29105"/>
    </ligand>
</feature>
<reference evidence="7 8" key="1">
    <citation type="submission" date="2018-06" db="EMBL/GenBank/DDBJ databases">
        <title>Genomic Encyclopedia of Type Strains, Phase IV (KMG-IV): sequencing the most valuable type-strain genomes for metagenomic binning, comparative biology and taxonomic classification.</title>
        <authorList>
            <person name="Goeker M."/>
        </authorList>
    </citation>
    <scope>NUCLEOTIDE SEQUENCE [LARGE SCALE GENOMIC DNA]</scope>
    <source>
        <strain evidence="7 8">DSM 18048</strain>
    </source>
</reference>
<accession>A0A318S900</accession>
<comment type="caution">
    <text evidence="7">The sequence shown here is derived from an EMBL/GenBank/DDBJ whole genome shotgun (WGS) entry which is preliminary data.</text>
</comment>
<dbReference type="InterPro" id="IPR023774">
    <property type="entry name" value="Put_metal_dep_hydrolase_YfiT"/>
</dbReference>
<feature type="binding site" evidence="5">
    <location>
        <position position="65"/>
    </location>
    <ligand>
        <name>Zn(2+)</name>
        <dbReference type="ChEBI" id="CHEBI:29105"/>
    </ligand>
</feature>
<gene>
    <name evidence="7" type="ORF">DES52_1034</name>
</gene>
<evidence type="ECO:0000259" key="6">
    <source>
        <dbReference type="Pfam" id="PF12867"/>
    </source>
</evidence>
<protein>
    <recommendedName>
        <fullName evidence="5">Putative metal-dependent hydrolase DES52_1034</fullName>
        <ecNumber evidence="5">3.-.-.-</ecNumber>
    </recommendedName>
</protein>
<comment type="cofactor">
    <cofactor evidence="5">
        <name>Zn(2+)</name>
        <dbReference type="ChEBI" id="CHEBI:29105"/>
    </cofactor>
    <text evidence="5">Binds 1 zinc ion per subunit.</text>
</comment>
<comment type="similarity">
    <text evidence="5">Belongs to the metal hydrolase YfiT family.</text>
</comment>
<dbReference type="EMBL" id="QJSX01000003">
    <property type="protein sequence ID" value="PYE55175.1"/>
    <property type="molecule type" value="Genomic_DNA"/>
</dbReference>
<dbReference type="Gene3D" id="1.20.120.450">
    <property type="entry name" value="dinb family like domain"/>
    <property type="match status" value="1"/>
</dbReference>
<evidence type="ECO:0000256" key="1">
    <source>
        <dbReference type="ARBA" id="ARBA00022490"/>
    </source>
</evidence>
<dbReference type="EC" id="3.-.-.-" evidence="5"/>
<evidence type="ECO:0000256" key="5">
    <source>
        <dbReference type="HAMAP-Rule" id="MF_01256"/>
    </source>
</evidence>
<organism evidence="7 8">
    <name type="scientific">Deinococcus yavapaiensis KR-236</name>
    <dbReference type="NCBI Taxonomy" id="694435"/>
    <lineage>
        <taxon>Bacteria</taxon>
        <taxon>Thermotogati</taxon>
        <taxon>Deinococcota</taxon>
        <taxon>Deinococci</taxon>
        <taxon>Deinococcales</taxon>
        <taxon>Deinococcaceae</taxon>
        <taxon>Deinococcus</taxon>
    </lineage>
</organism>
<comment type="function">
    <text evidence="5">Possible metal-dependent hydrolase.</text>
</comment>
<evidence type="ECO:0000256" key="4">
    <source>
        <dbReference type="ARBA" id="ARBA00022833"/>
    </source>
</evidence>
<evidence type="ECO:0000256" key="2">
    <source>
        <dbReference type="ARBA" id="ARBA00022723"/>
    </source>
</evidence>
<dbReference type="InterPro" id="IPR024775">
    <property type="entry name" value="DinB-like"/>
</dbReference>
<dbReference type="RefSeq" id="WP_110885551.1">
    <property type="nucleotide sequence ID" value="NZ_QJSX01000003.1"/>
</dbReference>
<keyword evidence="3 5" id="KW-0378">Hydrolase</keyword>
<dbReference type="GO" id="GO:0016787">
    <property type="term" value="F:hydrolase activity"/>
    <property type="evidence" value="ECO:0007669"/>
    <property type="project" value="UniProtKB-UniRule"/>
</dbReference>
<keyword evidence="8" id="KW-1185">Reference proteome</keyword>
<dbReference type="NCBIfam" id="NF009807">
    <property type="entry name" value="PRK13291.1"/>
    <property type="match status" value="1"/>
</dbReference>
<comment type="subcellular location">
    <subcellularLocation>
        <location evidence="5">Cytoplasm</location>
    </subcellularLocation>
</comment>
<dbReference type="GO" id="GO:0005737">
    <property type="term" value="C:cytoplasm"/>
    <property type="evidence" value="ECO:0007669"/>
    <property type="project" value="UniProtKB-SubCell"/>
</dbReference>
<feature type="binding site" evidence="5">
    <location>
        <position position="161"/>
    </location>
    <ligand>
        <name>Zn(2+)</name>
        <dbReference type="ChEBI" id="CHEBI:29105"/>
    </ligand>
</feature>
<evidence type="ECO:0000256" key="3">
    <source>
        <dbReference type="ARBA" id="ARBA00022801"/>
    </source>
</evidence>
<dbReference type="Proteomes" id="UP000248326">
    <property type="component" value="Unassembled WGS sequence"/>
</dbReference>
<evidence type="ECO:0000313" key="8">
    <source>
        <dbReference type="Proteomes" id="UP000248326"/>
    </source>
</evidence>
<sequence>MSDPRYPIGRPNLTSALTPRGRTACIDRIAELPGRFRAALGDLSDEQLDAPYREGGWTLRQLAHHVPDSHLNAYVRTKLALTEDAPTIKPYNEEAWANLPDSVKPIEPSLQLLEALHERWTSLLRSLPDEAWARTFVHPESRRSYTLDELVQLYAWHGEHHLAHASTLRTARQW</sequence>
<dbReference type="GO" id="GO:0008270">
    <property type="term" value="F:zinc ion binding"/>
    <property type="evidence" value="ECO:0007669"/>
    <property type="project" value="UniProtKB-UniRule"/>
</dbReference>